<feature type="compositionally biased region" description="Pro residues" evidence="1">
    <location>
        <begin position="129"/>
        <end position="140"/>
    </location>
</feature>
<comment type="caution">
    <text evidence="2">The sequence shown here is derived from an EMBL/GenBank/DDBJ whole genome shotgun (WGS) entry which is preliminary data.</text>
</comment>
<evidence type="ECO:0000313" key="2">
    <source>
        <dbReference type="EMBL" id="KAK4300773.1"/>
    </source>
</evidence>
<proteinExistence type="predicted"/>
<gene>
    <name evidence="2" type="ORF">Pmani_027047</name>
</gene>
<dbReference type="Proteomes" id="UP001292094">
    <property type="component" value="Unassembled WGS sequence"/>
</dbReference>
<sequence length="140" mass="15790">MVQQRARLPCDVTSTLANDRVVLILWYRGAAGTPIYRQRGGTDREEEQTERRNRQGGGEAGREEEEQEGRRRNRKGGGGTGREEEKQAGRRRNRKGGGEAGREEEKQEQTVRDSDLFNSPPFNLLLLPSNPPPPQRSPPL</sequence>
<feature type="compositionally biased region" description="Low complexity" evidence="1">
    <location>
        <begin position="116"/>
        <end position="128"/>
    </location>
</feature>
<evidence type="ECO:0000256" key="1">
    <source>
        <dbReference type="SAM" id="MobiDB-lite"/>
    </source>
</evidence>
<reference evidence="2" key="1">
    <citation type="submission" date="2023-11" db="EMBL/GenBank/DDBJ databases">
        <title>Genome assemblies of two species of porcelain crab, Petrolisthes cinctipes and Petrolisthes manimaculis (Anomura: Porcellanidae).</title>
        <authorList>
            <person name="Angst P."/>
        </authorList>
    </citation>
    <scope>NUCLEOTIDE SEQUENCE</scope>
    <source>
        <strain evidence="2">PB745_02</strain>
        <tissue evidence="2">Gill</tissue>
    </source>
</reference>
<organism evidence="2 3">
    <name type="scientific">Petrolisthes manimaculis</name>
    <dbReference type="NCBI Taxonomy" id="1843537"/>
    <lineage>
        <taxon>Eukaryota</taxon>
        <taxon>Metazoa</taxon>
        <taxon>Ecdysozoa</taxon>
        <taxon>Arthropoda</taxon>
        <taxon>Crustacea</taxon>
        <taxon>Multicrustacea</taxon>
        <taxon>Malacostraca</taxon>
        <taxon>Eumalacostraca</taxon>
        <taxon>Eucarida</taxon>
        <taxon>Decapoda</taxon>
        <taxon>Pleocyemata</taxon>
        <taxon>Anomura</taxon>
        <taxon>Galatheoidea</taxon>
        <taxon>Porcellanidae</taxon>
        <taxon>Petrolisthes</taxon>
    </lineage>
</organism>
<dbReference type="EMBL" id="JAWZYT010002993">
    <property type="protein sequence ID" value="KAK4300773.1"/>
    <property type="molecule type" value="Genomic_DNA"/>
</dbReference>
<name>A0AAE1P3H9_9EUCA</name>
<dbReference type="AlphaFoldDB" id="A0AAE1P3H9"/>
<feature type="compositionally biased region" description="Basic and acidic residues" evidence="1">
    <location>
        <begin position="96"/>
        <end position="115"/>
    </location>
</feature>
<protein>
    <submittedName>
        <fullName evidence="2">Uncharacterized protein</fullName>
    </submittedName>
</protein>
<keyword evidence="3" id="KW-1185">Reference proteome</keyword>
<evidence type="ECO:0000313" key="3">
    <source>
        <dbReference type="Proteomes" id="UP001292094"/>
    </source>
</evidence>
<accession>A0AAE1P3H9</accession>
<feature type="region of interest" description="Disordered" evidence="1">
    <location>
        <begin position="32"/>
        <end position="140"/>
    </location>
</feature>